<evidence type="ECO:0000313" key="3">
    <source>
        <dbReference type="EMBL" id="OHA34036.1"/>
    </source>
</evidence>
<keyword evidence="2" id="KW-0812">Transmembrane</keyword>
<sequence>MAKKMVNDVMPPGGRRSVRDIPVPPRSYRYSDDSRDEVEIEEENNEPDVVRISARGGGRRRARWVLWGIVCVALVGLAVAVSIAVSGATVTITLKSVPADISINGTATTATTTSEVYLPYIPLVVEGAEEVSLESEGSKKVERKAFGTIIVYNNFSTASQRLIKNTRFETQDGLIYRIQESIIVPGKTTSSGKPLPGSIEAVVYADRAGAEYNIGLSDFTVPGFKTSPERYAGFYARSKTVMTGGLVGTAPFVSPEKISAARTALRKALEEKLANVATEKIESGSLMLSGGYTFKSVSEPETETADKKVSVSERGTLTAFVFKRDALSSYIARRTPAVRYDGAPVSFENPKDLIFEFLNKADFGKNADDKVLFSLRGSGMITWVLNEERLKLDLAGKMKNETVSVLASYPAIERSQVVIRPFWKKAFPDKIKKISVVVKHTPSEAKNP</sequence>
<dbReference type="AlphaFoldDB" id="A0A1G2NDA0"/>
<protein>
    <recommendedName>
        <fullName evidence="5">Baseplate protein J-like domain-containing protein</fullName>
    </recommendedName>
</protein>
<feature type="transmembrane region" description="Helical" evidence="2">
    <location>
        <begin position="64"/>
        <end position="85"/>
    </location>
</feature>
<gene>
    <name evidence="3" type="ORF">A2938_03100</name>
</gene>
<evidence type="ECO:0000256" key="2">
    <source>
        <dbReference type="SAM" id="Phobius"/>
    </source>
</evidence>
<dbReference type="EMBL" id="MHSA01000019">
    <property type="protein sequence ID" value="OHA34036.1"/>
    <property type="molecule type" value="Genomic_DNA"/>
</dbReference>
<keyword evidence="2" id="KW-1133">Transmembrane helix</keyword>
<organism evidence="3 4">
    <name type="scientific">Candidatus Taylorbacteria bacterium RIFCSPLOWO2_01_FULL_48_100</name>
    <dbReference type="NCBI Taxonomy" id="1802322"/>
    <lineage>
        <taxon>Bacteria</taxon>
        <taxon>Candidatus Tayloriibacteriota</taxon>
    </lineage>
</organism>
<dbReference type="Proteomes" id="UP000177797">
    <property type="component" value="Unassembled WGS sequence"/>
</dbReference>
<comment type="caution">
    <text evidence="3">The sequence shown here is derived from an EMBL/GenBank/DDBJ whole genome shotgun (WGS) entry which is preliminary data.</text>
</comment>
<accession>A0A1G2NDA0</accession>
<feature type="region of interest" description="Disordered" evidence="1">
    <location>
        <begin position="1"/>
        <end position="44"/>
    </location>
</feature>
<feature type="compositionally biased region" description="Acidic residues" evidence="1">
    <location>
        <begin position="34"/>
        <end position="44"/>
    </location>
</feature>
<keyword evidence="2" id="KW-0472">Membrane</keyword>
<evidence type="ECO:0008006" key="5">
    <source>
        <dbReference type="Google" id="ProtNLM"/>
    </source>
</evidence>
<evidence type="ECO:0000313" key="4">
    <source>
        <dbReference type="Proteomes" id="UP000177797"/>
    </source>
</evidence>
<reference evidence="3 4" key="1">
    <citation type="journal article" date="2016" name="Nat. Commun.">
        <title>Thousands of microbial genomes shed light on interconnected biogeochemical processes in an aquifer system.</title>
        <authorList>
            <person name="Anantharaman K."/>
            <person name="Brown C.T."/>
            <person name="Hug L.A."/>
            <person name="Sharon I."/>
            <person name="Castelle C.J."/>
            <person name="Probst A.J."/>
            <person name="Thomas B.C."/>
            <person name="Singh A."/>
            <person name="Wilkins M.J."/>
            <person name="Karaoz U."/>
            <person name="Brodie E.L."/>
            <person name="Williams K.H."/>
            <person name="Hubbard S.S."/>
            <person name="Banfield J.F."/>
        </authorList>
    </citation>
    <scope>NUCLEOTIDE SEQUENCE [LARGE SCALE GENOMIC DNA]</scope>
</reference>
<evidence type="ECO:0000256" key="1">
    <source>
        <dbReference type="SAM" id="MobiDB-lite"/>
    </source>
</evidence>
<proteinExistence type="predicted"/>
<name>A0A1G2NDA0_9BACT</name>